<evidence type="ECO:0000256" key="4">
    <source>
        <dbReference type="ARBA" id="ARBA00023163"/>
    </source>
</evidence>
<dbReference type="InterPro" id="IPR010982">
    <property type="entry name" value="Lambda_DNA-bd_dom_sf"/>
</dbReference>
<keyword evidence="3" id="KW-0238">DNA-binding</keyword>
<protein>
    <recommendedName>
        <fullName evidence="5">HTH lacI-type domain-containing protein</fullName>
    </recommendedName>
</protein>
<dbReference type="PANTHER" id="PTHR30146">
    <property type="entry name" value="LACI-RELATED TRANSCRIPTIONAL REPRESSOR"/>
    <property type="match status" value="1"/>
</dbReference>
<dbReference type="SUPFAM" id="SSF53822">
    <property type="entry name" value="Periplasmic binding protein-like I"/>
    <property type="match status" value="1"/>
</dbReference>
<dbReference type="InterPro" id="IPR000843">
    <property type="entry name" value="HTH_LacI"/>
</dbReference>
<organism evidence="6">
    <name type="scientific">uncultured Truepera sp</name>
    <dbReference type="NCBI Taxonomy" id="543023"/>
    <lineage>
        <taxon>Bacteria</taxon>
        <taxon>Thermotogati</taxon>
        <taxon>Deinococcota</taxon>
        <taxon>Deinococci</taxon>
        <taxon>Trueperales</taxon>
        <taxon>Trueperaceae</taxon>
        <taxon>Truepera</taxon>
        <taxon>environmental samples</taxon>
    </lineage>
</organism>
<gene>
    <name evidence="6" type="ORF">AVDCRST_MAG86-809</name>
</gene>
<reference evidence="6" key="1">
    <citation type="submission" date="2020-02" db="EMBL/GenBank/DDBJ databases">
        <authorList>
            <person name="Meier V. D."/>
        </authorList>
    </citation>
    <scope>NUCLEOTIDE SEQUENCE</scope>
    <source>
        <strain evidence="6">AVDCRST_MAG86</strain>
    </source>
</reference>
<keyword evidence="2" id="KW-0805">Transcription regulation</keyword>
<dbReference type="GO" id="GO:0003700">
    <property type="term" value="F:DNA-binding transcription factor activity"/>
    <property type="evidence" value="ECO:0007669"/>
    <property type="project" value="TreeGrafter"/>
</dbReference>
<evidence type="ECO:0000313" key="6">
    <source>
        <dbReference type="EMBL" id="CAA9561566.1"/>
    </source>
</evidence>
<dbReference type="AlphaFoldDB" id="A0A6J4UW05"/>
<dbReference type="CDD" id="cd06278">
    <property type="entry name" value="PBP1_LacI-like"/>
    <property type="match status" value="1"/>
</dbReference>
<dbReference type="Pfam" id="PF13377">
    <property type="entry name" value="Peripla_BP_3"/>
    <property type="match status" value="1"/>
</dbReference>
<evidence type="ECO:0000256" key="1">
    <source>
        <dbReference type="ARBA" id="ARBA00022491"/>
    </source>
</evidence>
<dbReference type="Pfam" id="PF00356">
    <property type="entry name" value="LacI"/>
    <property type="match status" value="1"/>
</dbReference>
<keyword evidence="1" id="KW-0678">Repressor</keyword>
<evidence type="ECO:0000256" key="2">
    <source>
        <dbReference type="ARBA" id="ARBA00023015"/>
    </source>
</evidence>
<proteinExistence type="predicted"/>
<dbReference type="GO" id="GO:0000976">
    <property type="term" value="F:transcription cis-regulatory region binding"/>
    <property type="evidence" value="ECO:0007669"/>
    <property type="project" value="TreeGrafter"/>
</dbReference>
<name>A0A6J4UW05_9DEIN</name>
<sequence>MTQQRKKPSKAPANVTSHDVAKAAGVSQSVVSRAFSANGKIAPETRKRVLGVAQDLGYHPNAFARSLVQQRTRIVGVLIARLDNHLYPKVLDAFTAQLWAAGRQVMYFNVDDGGDIDKVLRTALQYRVEAMVVASITLSSHMAEVFCDAGIPVVLFNRYLDDPNVHAVSCDNVAGGRMVADAFLDAGHTRFAFIGGHPDTSTNHDRKGGFMTRLKERGAALSYALEKDYSYDWGRNAAHHLLSQKGPPDALFCASDLIALGALDTARAECGLRVPEDVAIVGFDDIEAASWQSYALTTVQQPVDLMLAETLAVILHKDSQPKRVTVPVTFVERGTTRPRVPSGEVVAL</sequence>
<accession>A0A6J4UW05</accession>
<feature type="domain" description="HTH lacI-type" evidence="5">
    <location>
        <begin position="15"/>
        <end position="69"/>
    </location>
</feature>
<evidence type="ECO:0000259" key="5">
    <source>
        <dbReference type="PROSITE" id="PS50932"/>
    </source>
</evidence>
<dbReference type="Gene3D" id="1.10.260.40">
    <property type="entry name" value="lambda repressor-like DNA-binding domains"/>
    <property type="match status" value="1"/>
</dbReference>
<evidence type="ECO:0000256" key="3">
    <source>
        <dbReference type="ARBA" id="ARBA00023125"/>
    </source>
</evidence>
<dbReference type="EMBL" id="CADCWP010000046">
    <property type="protein sequence ID" value="CAA9561566.1"/>
    <property type="molecule type" value="Genomic_DNA"/>
</dbReference>
<dbReference type="InterPro" id="IPR028082">
    <property type="entry name" value="Peripla_BP_I"/>
</dbReference>
<dbReference type="CDD" id="cd01392">
    <property type="entry name" value="HTH_LacI"/>
    <property type="match status" value="1"/>
</dbReference>
<dbReference type="InterPro" id="IPR046335">
    <property type="entry name" value="LacI/GalR-like_sensor"/>
</dbReference>
<dbReference type="PANTHER" id="PTHR30146:SF95">
    <property type="entry name" value="RIBOSE OPERON REPRESSOR"/>
    <property type="match status" value="1"/>
</dbReference>
<dbReference type="SUPFAM" id="SSF47413">
    <property type="entry name" value="lambda repressor-like DNA-binding domains"/>
    <property type="match status" value="1"/>
</dbReference>
<dbReference type="PROSITE" id="PS50932">
    <property type="entry name" value="HTH_LACI_2"/>
    <property type="match status" value="1"/>
</dbReference>
<dbReference type="Gene3D" id="3.40.50.2300">
    <property type="match status" value="2"/>
</dbReference>
<keyword evidence="4" id="KW-0804">Transcription</keyword>
<dbReference type="SMART" id="SM00354">
    <property type="entry name" value="HTH_LACI"/>
    <property type="match status" value="1"/>
</dbReference>